<feature type="compositionally biased region" description="Pro residues" evidence="3">
    <location>
        <begin position="238"/>
        <end position="247"/>
    </location>
</feature>
<dbReference type="InterPro" id="IPR051029">
    <property type="entry name" value="mRNA_Capping_Enz/RNA_Phosphat"/>
</dbReference>
<dbReference type="InterPro" id="IPR016130">
    <property type="entry name" value="Tyr_Pase_AS"/>
</dbReference>
<dbReference type="InterPro" id="IPR000340">
    <property type="entry name" value="Dual-sp_phosphatase_cat-dom"/>
</dbReference>
<protein>
    <submittedName>
        <fullName evidence="6">RNA/RNP complex-1-interacting phosphatase</fullName>
    </submittedName>
</protein>
<dbReference type="PANTHER" id="PTHR10367:SF9">
    <property type="entry name" value="DUAL-SPECIFICITY PHOSPHATASE 11 (RNA_RNP COMPLEX 1-INTERACTING)"/>
    <property type="match status" value="1"/>
</dbReference>
<reference evidence="6" key="1">
    <citation type="submission" date="2014-11" db="EMBL/GenBank/DDBJ databases">
        <authorList>
            <person name="Geib S."/>
        </authorList>
    </citation>
    <scope>NUCLEOTIDE SEQUENCE</scope>
</reference>
<evidence type="ECO:0000256" key="1">
    <source>
        <dbReference type="ARBA" id="ARBA00022801"/>
    </source>
</evidence>
<dbReference type="GO" id="GO:0004651">
    <property type="term" value="F:polynucleotide 5'-phosphatase activity"/>
    <property type="evidence" value="ECO:0007669"/>
    <property type="project" value="TreeGrafter"/>
</dbReference>
<name>A0A0A1XEH6_ZEUCU</name>
<sequence>MAPSIPDRWLNYTPIGQRVKGTRFIAFKVPLREAVNQNVEKQLRLDDSILLNSVPNLGMIIDLTNTSRYYTPDSFVKRGLEYKKLMIPGHHTPPPNLVDEFKKIVVNFLNKNSDNDKLIGVHCTHGVNRTGYLICNYMISELDVKPEDAIDKFNLSRGHKIERKNYLDSLYDLTKAPKDANSPLNNVDVSKRVEKPLNEQPSKELISWRASKDVSRRVENPLNEAPSKEPISWRASKAPPPPLPPSQSPKEFDRRDRFERVRQEAYARRQRLTSAANAAAAQPARQFLDNSFPNSQRNERNYSSRYVNTNRHFSQGGTSYPLPNHHNYDTMRSHYNQYVDYAQDNHRYEDNTFRRRYQLDNRAPQRHRDRNQPYRRI</sequence>
<dbReference type="InterPro" id="IPR003595">
    <property type="entry name" value="Tyr_Pase_cat"/>
</dbReference>
<dbReference type="PROSITE" id="PS50054">
    <property type="entry name" value="TYR_PHOSPHATASE_DUAL"/>
    <property type="match status" value="1"/>
</dbReference>
<feature type="compositionally biased region" description="Basic and acidic residues" evidence="3">
    <location>
        <begin position="210"/>
        <end position="219"/>
    </location>
</feature>
<dbReference type="EMBL" id="GBXI01004937">
    <property type="protein sequence ID" value="JAD09355.1"/>
    <property type="molecule type" value="Transcribed_RNA"/>
</dbReference>
<dbReference type="GO" id="GO:0004721">
    <property type="term" value="F:phosphoprotein phosphatase activity"/>
    <property type="evidence" value="ECO:0007669"/>
    <property type="project" value="UniProtKB-KW"/>
</dbReference>
<feature type="domain" description="Tyrosine specific protein phosphatases" evidence="5">
    <location>
        <begin position="99"/>
        <end position="168"/>
    </location>
</feature>
<evidence type="ECO:0000259" key="4">
    <source>
        <dbReference type="PROSITE" id="PS50054"/>
    </source>
</evidence>
<evidence type="ECO:0000256" key="2">
    <source>
        <dbReference type="ARBA" id="ARBA00022912"/>
    </source>
</evidence>
<keyword evidence="1" id="KW-0378">Hydrolase</keyword>
<dbReference type="InterPro" id="IPR000387">
    <property type="entry name" value="Tyr_Pase_dom"/>
</dbReference>
<feature type="region of interest" description="Disordered" evidence="3">
    <location>
        <begin position="175"/>
        <end position="257"/>
    </location>
</feature>
<gene>
    <name evidence="6" type="primary">DUSP11</name>
    <name evidence="6" type="ORF">g.24858</name>
</gene>
<dbReference type="InterPro" id="IPR029021">
    <property type="entry name" value="Prot-tyrosine_phosphatase-like"/>
</dbReference>
<evidence type="ECO:0000313" key="6">
    <source>
        <dbReference type="EMBL" id="JAD09355.1"/>
    </source>
</evidence>
<reference evidence="6" key="2">
    <citation type="journal article" date="2015" name="Gigascience">
        <title>Reconstructing a comprehensive transcriptome assembly of a white-pupal translocated strain of the pest fruit fly Bactrocera cucurbitae.</title>
        <authorList>
            <person name="Sim S.B."/>
            <person name="Calla B."/>
            <person name="Hall B."/>
            <person name="DeRego T."/>
            <person name="Geib S.M."/>
        </authorList>
    </citation>
    <scope>NUCLEOTIDE SEQUENCE</scope>
</reference>
<proteinExistence type="predicted"/>
<feature type="region of interest" description="Disordered" evidence="3">
    <location>
        <begin position="354"/>
        <end position="377"/>
    </location>
</feature>
<dbReference type="PROSITE" id="PS00383">
    <property type="entry name" value="TYR_PHOSPHATASE_1"/>
    <property type="match status" value="1"/>
</dbReference>
<accession>A0A0A1XEH6</accession>
<dbReference type="AlphaFoldDB" id="A0A0A1XEH6"/>
<feature type="region of interest" description="Disordered" evidence="3">
    <location>
        <begin position="271"/>
        <end position="299"/>
    </location>
</feature>
<organism evidence="6">
    <name type="scientific">Zeugodacus cucurbitae</name>
    <name type="common">Melon fruit fly</name>
    <name type="synonym">Bactrocera cucurbitae</name>
    <dbReference type="NCBI Taxonomy" id="28588"/>
    <lineage>
        <taxon>Eukaryota</taxon>
        <taxon>Metazoa</taxon>
        <taxon>Ecdysozoa</taxon>
        <taxon>Arthropoda</taxon>
        <taxon>Hexapoda</taxon>
        <taxon>Insecta</taxon>
        <taxon>Pterygota</taxon>
        <taxon>Neoptera</taxon>
        <taxon>Endopterygota</taxon>
        <taxon>Diptera</taxon>
        <taxon>Brachycera</taxon>
        <taxon>Muscomorpha</taxon>
        <taxon>Tephritoidea</taxon>
        <taxon>Tephritidae</taxon>
        <taxon>Zeugodacus</taxon>
        <taxon>Zeugodacus</taxon>
    </lineage>
</organism>
<dbReference type="InterPro" id="IPR020422">
    <property type="entry name" value="TYR_PHOSPHATASE_DUAL_dom"/>
</dbReference>
<dbReference type="Pfam" id="PF00782">
    <property type="entry name" value="DSPc"/>
    <property type="match status" value="1"/>
</dbReference>
<dbReference type="SUPFAM" id="SSF52799">
    <property type="entry name" value="(Phosphotyrosine protein) phosphatases II"/>
    <property type="match status" value="1"/>
</dbReference>
<feature type="compositionally biased region" description="Basic residues" evidence="3">
    <location>
        <begin position="364"/>
        <end position="377"/>
    </location>
</feature>
<keyword evidence="2" id="KW-0904">Protein phosphatase</keyword>
<dbReference type="SMART" id="SM00195">
    <property type="entry name" value="DSPc"/>
    <property type="match status" value="1"/>
</dbReference>
<evidence type="ECO:0000259" key="5">
    <source>
        <dbReference type="PROSITE" id="PS50056"/>
    </source>
</evidence>
<dbReference type="PANTHER" id="PTHR10367">
    <property type="entry name" value="MRNA-CAPPING ENZYME"/>
    <property type="match status" value="1"/>
</dbReference>
<dbReference type="SMART" id="SM00404">
    <property type="entry name" value="PTPc_motif"/>
    <property type="match status" value="1"/>
</dbReference>
<dbReference type="Gene3D" id="3.90.190.10">
    <property type="entry name" value="Protein tyrosine phosphatase superfamily"/>
    <property type="match status" value="1"/>
</dbReference>
<feature type="domain" description="Tyrosine-protein phosphatase" evidence="4">
    <location>
        <begin position="11"/>
        <end position="179"/>
    </location>
</feature>
<dbReference type="PROSITE" id="PS50056">
    <property type="entry name" value="TYR_PHOSPHATASE_2"/>
    <property type="match status" value="1"/>
</dbReference>
<evidence type="ECO:0000256" key="3">
    <source>
        <dbReference type="SAM" id="MobiDB-lite"/>
    </source>
</evidence>
<feature type="compositionally biased region" description="Low complexity" evidence="3">
    <location>
        <begin position="275"/>
        <end position="284"/>
    </location>
</feature>